<dbReference type="Pfam" id="PF05199">
    <property type="entry name" value="GMC_oxred_C"/>
    <property type="match status" value="1"/>
</dbReference>
<comment type="cofactor">
    <cofactor evidence="1">
        <name>FAD</name>
        <dbReference type="ChEBI" id="CHEBI:57692"/>
    </cofactor>
</comment>
<keyword evidence="4" id="KW-0274">FAD</keyword>
<sequence precursor="true">MKKPEFTADGDASADVIVVGSGIVGGMIADQLVSQGYSVLVLEAGLRIERAQAVENWRNMPFENRAGSDFQGLYPQSEKAPAPLYFPENNYVHLTGPSASSFKQGYLRTVGGTTWHWAASCWRHVPNDFKMKTLYGVGRDWPISYDELEPYYCRAEEEIGVAGPNDPELQSPSERSKPYPMEQVPYGYGDTRFAEIVNPHGYRSVPIPQGRSTRPWNGRPTCCGNNNCQPICPIGAMYNGIAHVERAENKGAVVLAEAVVYKIDTDENNNVTAVHWLDNQKKSHKATGKVFALACNGIETPRLLLMAANEKNPNGIANSSDHVGRNMMDHSGFHCTFIAKEPLWIGRGPAQSSCLVGPRDGDFRKDYSANKMILNNISRVIPATSKALQMGLVGKELDEEIRRRSIFGVDLSISLEPLPDPNNRLTLSTTRKDPHGLPCPDIHYDVGDYVRKGAEAARKQLEHIGSLFMAEEFNITTSLNANNHIMGGTIMGSDPKDSVVNGECRAHDHANLWLPGGGAIPSSSVVNSTLTMAALGLKAADDMAKKLAGAA</sequence>
<organism evidence="8 9">
    <name type="scientific">Rahnella sp. (strain Y9602)</name>
    <dbReference type="NCBI Taxonomy" id="2703885"/>
    <lineage>
        <taxon>Bacteria</taxon>
        <taxon>Pseudomonadati</taxon>
        <taxon>Pseudomonadota</taxon>
        <taxon>Gammaproteobacteria</taxon>
        <taxon>Enterobacterales</taxon>
        <taxon>Yersiniaceae</taxon>
        <taxon>Rahnella</taxon>
    </lineage>
</organism>
<dbReference type="RefSeq" id="WP_013574644.1">
    <property type="nucleotide sequence ID" value="NC_015061.1"/>
</dbReference>
<feature type="domain" description="Glucose-methanol-choline oxidoreductase N-terminal" evidence="6">
    <location>
        <begin position="244"/>
        <end position="330"/>
    </location>
</feature>
<dbReference type="Pfam" id="PF00732">
    <property type="entry name" value="GMC_oxred_N"/>
    <property type="match status" value="1"/>
</dbReference>
<evidence type="ECO:0000313" key="8">
    <source>
        <dbReference type="EMBL" id="ADW72940.1"/>
    </source>
</evidence>
<dbReference type="InterPro" id="IPR007867">
    <property type="entry name" value="GMC_OxRtase_C"/>
</dbReference>
<dbReference type="Gene3D" id="3.50.50.60">
    <property type="entry name" value="FAD/NAD(P)-binding domain"/>
    <property type="match status" value="2"/>
</dbReference>
<dbReference type="InterPro" id="IPR036188">
    <property type="entry name" value="FAD/NAD-bd_sf"/>
</dbReference>
<dbReference type="HOGENOM" id="CLU_008878_4_1_6"/>
<protein>
    <submittedName>
        <fullName evidence="8">FAD dependent oxidoreductase</fullName>
    </submittedName>
</protein>
<comment type="similarity">
    <text evidence="2">Belongs to the GMC oxidoreductase family.</text>
</comment>
<accession>A0A0H3FA11</accession>
<dbReference type="KEGG" id="rah:Rahaq_1317"/>
<name>A0A0H3FA11_RAHSY</name>
<evidence type="ECO:0000256" key="5">
    <source>
        <dbReference type="ARBA" id="ARBA00023002"/>
    </source>
</evidence>
<dbReference type="InterPro" id="IPR000172">
    <property type="entry name" value="GMC_OxRdtase_N"/>
</dbReference>
<dbReference type="PANTHER" id="PTHR42784">
    <property type="entry name" value="PYRANOSE 2-OXIDASE"/>
    <property type="match status" value="1"/>
</dbReference>
<dbReference type="EMBL" id="CP002505">
    <property type="protein sequence ID" value="ADW72940.1"/>
    <property type="molecule type" value="Genomic_DNA"/>
</dbReference>
<evidence type="ECO:0000259" key="7">
    <source>
        <dbReference type="Pfam" id="PF05199"/>
    </source>
</evidence>
<proteinExistence type="inferred from homology"/>
<keyword evidence="3" id="KW-0285">Flavoprotein</keyword>
<evidence type="ECO:0000313" key="9">
    <source>
        <dbReference type="Proteomes" id="UP000007257"/>
    </source>
</evidence>
<evidence type="ECO:0000256" key="4">
    <source>
        <dbReference type="ARBA" id="ARBA00022827"/>
    </source>
</evidence>
<dbReference type="AlphaFoldDB" id="A0A0H3FA11"/>
<evidence type="ECO:0000256" key="2">
    <source>
        <dbReference type="ARBA" id="ARBA00010790"/>
    </source>
</evidence>
<dbReference type="Proteomes" id="UP000007257">
    <property type="component" value="Chromosome"/>
</dbReference>
<dbReference type="GO" id="GO:0016614">
    <property type="term" value="F:oxidoreductase activity, acting on CH-OH group of donors"/>
    <property type="evidence" value="ECO:0007669"/>
    <property type="project" value="InterPro"/>
</dbReference>
<dbReference type="SUPFAM" id="SSF51905">
    <property type="entry name" value="FAD/NAD(P)-binding domain"/>
    <property type="match status" value="1"/>
</dbReference>
<evidence type="ECO:0000256" key="3">
    <source>
        <dbReference type="ARBA" id="ARBA00022630"/>
    </source>
</evidence>
<reference evidence="8 9" key="2">
    <citation type="journal article" date="2012" name="J. Bacteriol.">
        <title>Complete Genome Sequence of Rahnella sp. Strain Y9602, a Gammaproteobacterium Isolate from Metal- and Radionuclide-Contaminated Soil.</title>
        <authorList>
            <person name="Martinez R.J."/>
            <person name="Bruce D."/>
            <person name="Detter C."/>
            <person name="Goodwin L.A."/>
            <person name="Han J."/>
            <person name="Han C.S."/>
            <person name="Held B."/>
            <person name="Land M.L."/>
            <person name="Mikhailova N."/>
            <person name="Nolan M."/>
            <person name="Pennacchio L."/>
            <person name="Pitluck S."/>
            <person name="Tapia R."/>
            <person name="Woyke T."/>
            <person name="Sobecky P.A."/>
        </authorList>
    </citation>
    <scope>NUCLEOTIDE SEQUENCE [LARGE SCALE GENOMIC DNA]</scope>
    <source>
        <strain evidence="8 9">Y9602</strain>
    </source>
</reference>
<feature type="domain" description="Glucose-methanol-choline oxidoreductase C-terminal" evidence="7">
    <location>
        <begin position="419"/>
        <end position="536"/>
    </location>
</feature>
<evidence type="ECO:0000259" key="6">
    <source>
        <dbReference type="Pfam" id="PF00732"/>
    </source>
</evidence>
<dbReference type="eggNOG" id="COG2303">
    <property type="taxonomic scope" value="Bacteria"/>
</dbReference>
<dbReference type="InterPro" id="IPR051473">
    <property type="entry name" value="P2Ox-like"/>
</dbReference>
<dbReference type="PANTHER" id="PTHR42784:SF1">
    <property type="entry name" value="PYRANOSE 2-OXIDASE"/>
    <property type="match status" value="1"/>
</dbReference>
<gene>
    <name evidence="8" type="ordered locus">Rahaq_1317</name>
</gene>
<dbReference type="SUPFAM" id="SSF54373">
    <property type="entry name" value="FAD-linked reductases, C-terminal domain"/>
    <property type="match status" value="1"/>
</dbReference>
<keyword evidence="5" id="KW-0560">Oxidoreductase</keyword>
<dbReference type="GO" id="GO:0050660">
    <property type="term" value="F:flavin adenine dinucleotide binding"/>
    <property type="evidence" value="ECO:0007669"/>
    <property type="project" value="InterPro"/>
</dbReference>
<evidence type="ECO:0000256" key="1">
    <source>
        <dbReference type="ARBA" id="ARBA00001974"/>
    </source>
</evidence>
<dbReference type="OrthoDB" id="9787779at2"/>
<reference evidence="9" key="1">
    <citation type="submission" date="2011-01" db="EMBL/GenBank/DDBJ databases">
        <title>Complete sequence of chromosome of Rahnella sp. Y9602.</title>
        <authorList>
            <consortium name="US DOE Joint Genome Institute"/>
            <person name="Lucas S."/>
            <person name="Copeland A."/>
            <person name="Lapidus A."/>
            <person name="Cheng J.-F."/>
            <person name="Goodwin L."/>
            <person name="Pitluck S."/>
            <person name="Lu M."/>
            <person name="Detter J.C."/>
            <person name="Han C."/>
            <person name="Tapia R."/>
            <person name="Land M."/>
            <person name="Hauser L."/>
            <person name="Kyrpides N."/>
            <person name="Ivanova N."/>
            <person name="Ovchinnikova G."/>
            <person name="Pagani I."/>
            <person name="Sobecky P.A."/>
            <person name="Martinez R.J."/>
            <person name="Woyke T."/>
        </authorList>
    </citation>
    <scope>NUCLEOTIDE SEQUENCE [LARGE SCALE GENOMIC DNA]</scope>
    <source>
        <strain evidence="9">Y9602</strain>
    </source>
</reference>